<dbReference type="EMBL" id="MSLT01000023">
    <property type="protein sequence ID" value="OUD12506.1"/>
    <property type="molecule type" value="Genomic_DNA"/>
</dbReference>
<dbReference type="AlphaFoldDB" id="A0A251X540"/>
<dbReference type="CDD" id="cd00093">
    <property type="entry name" value="HTH_XRE"/>
    <property type="match status" value="1"/>
</dbReference>
<accession>A0A251X540</accession>
<evidence type="ECO:0000313" key="2">
    <source>
        <dbReference type="EMBL" id="OUD12506.1"/>
    </source>
</evidence>
<feature type="domain" description="HTH cro/C1-type" evidence="1">
    <location>
        <begin position="40"/>
        <end position="90"/>
    </location>
</feature>
<evidence type="ECO:0000313" key="3">
    <source>
        <dbReference type="Proteomes" id="UP000194798"/>
    </source>
</evidence>
<proteinExistence type="predicted"/>
<name>A0A251X540_9GAMM</name>
<dbReference type="Gene3D" id="1.10.260.40">
    <property type="entry name" value="lambda repressor-like DNA-binding domains"/>
    <property type="match status" value="1"/>
</dbReference>
<dbReference type="SUPFAM" id="SSF47413">
    <property type="entry name" value="lambda repressor-like DNA-binding domains"/>
    <property type="match status" value="1"/>
</dbReference>
<dbReference type="Proteomes" id="UP000194798">
    <property type="component" value="Unassembled WGS sequence"/>
</dbReference>
<evidence type="ECO:0000259" key="1">
    <source>
        <dbReference type="Pfam" id="PF13443"/>
    </source>
</evidence>
<dbReference type="InterPro" id="IPR001387">
    <property type="entry name" value="Cro/C1-type_HTH"/>
</dbReference>
<keyword evidence="3" id="KW-1185">Reference proteome</keyword>
<protein>
    <recommendedName>
        <fullName evidence="1">HTH cro/C1-type domain-containing protein</fullName>
    </recommendedName>
</protein>
<gene>
    <name evidence="2" type="ORF">TPSD3_15555</name>
</gene>
<dbReference type="Pfam" id="PF13443">
    <property type="entry name" value="HTH_26"/>
    <property type="match status" value="1"/>
</dbReference>
<dbReference type="OrthoDB" id="9809434at2"/>
<organism evidence="2 3">
    <name type="scientific">Thioflexithrix psekupsensis</name>
    <dbReference type="NCBI Taxonomy" id="1570016"/>
    <lineage>
        <taxon>Bacteria</taxon>
        <taxon>Pseudomonadati</taxon>
        <taxon>Pseudomonadota</taxon>
        <taxon>Gammaproteobacteria</taxon>
        <taxon>Thiotrichales</taxon>
        <taxon>Thioflexithrix</taxon>
    </lineage>
</organism>
<sequence>MTTDNEFYTAGSRFDDFLLEEGILHEAETFAMKKVIAFQIEKAMKERNLSKTEMAKRMRTSRAAVDRLIDPTSTSVTFATIAKAATALGMHFTFTLTPSSH</sequence>
<dbReference type="GO" id="GO:0003677">
    <property type="term" value="F:DNA binding"/>
    <property type="evidence" value="ECO:0007669"/>
    <property type="project" value="InterPro"/>
</dbReference>
<dbReference type="RefSeq" id="WP_086489460.1">
    <property type="nucleotide sequence ID" value="NZ_MSLT01000023.1"/>
</dbReference>
<reference evidence="2 3" key="1">
    <citation type="submission" date="2016-12" db="EMBL/GenBank/DDBJ databases">
        <title>Thioflexothrix psekupsii D3 genome sequencing and assembly.</title>
        <authorList>
            <person name="Fomenkov A."/>
            <person name="Vincze T."/>
            <person name="Grabovich M."/>
            <person name="Anton B.P."/>
            <person name="Dubinina G."/>
            <person name="Orlova M."/>
            <person name="Belousova E."/>
            <person name="Roberts R.J."/>
        </authorList>
    </citation>
    <scope>NUCLEOTIDE SEQUENCE [LARGE SCALE GENOMIC DNA]</scope>
    <source>
        <strain evidence="2">D3</strain>
    </source>
</reference>
<dbReference type="InterPro" id="IPR010982">
    <property type="entry name" value="Lambda_DNA-bd_dom_sf"/>
</dbReference>
<comment type="caution">
    <text evidence="2">The sequence shown here is derived from an EMBL/GenBank/DDBJ whole genome shotgun (WGS) entry which is preliminary data.</text>
</comment>